<proteinExistence type="predicted"/>
<feature type="region of interest" description="Disordered" evidence="1">
    <location>
        <begin position="349"/>
        <end position="368"/>
    </location>
</feature>
<comment type="caution">
    <text evidence="2">The sequence shown here is derived from an EMBL/GenBank/DDBJ whole genome shotgun (WGS) entry which is preliminary data.</text>
</comment>
<sequence length="378" mass="39571">MPTNPNIIMALKSYADFSDEQEDRKLRRAALEQDAAFKQAQIELSQQKAGQVDLADIAKNAFYKAASGMPVSEQEMGLARAFDASRQQIYTDPLGNQVTRPSVLDRMGGNTLGGMMQPPTPTLAAGPTMGGVMGVPPIQASELPPLPNVPGTGGVAAGPPVLGFDPNTPPPDFKGTPISALERVPVKANVMAGVDPSIASSPVGQKAEMDATIGINTAAVKASAEENAKVEAGALGKMKNTGVTLDAFEQLRDASKAAPSGLLQDLKATFSNKANIKSDAAKAQGVFSVKKANAENMIRQTFKVVGSGATSDRDALPFIQMLPDEKDSSEVKDAKITAAMSALKRQANTLASQRGLPSPFPDDAPAAPATVDYTEYFK</sequence>
<evidence type="ECO:0000313" key="3">
    <source>
        <dbReference type="Proteomes" id="UP000664144"/>
    </source>
</evidence>
<keyword evidence="3" id="KW-1185">Reference proteome</keyword>
<dbReference type="AlphaFoldDB" id="A0A939JCR1"/>
<gene>
    <name evidence="2" type="ORF">J0X19_11795</name>
</gene>
<dbReference type="EMBL" id="JAFLQZ010000006">
    <property type="protein sequence ID" value="MBO0358630.1"/>
    <property type="molecule type" value="Genomic_DNA"/>
</dbReference>
<dbReference type="RefSeq" id="WP_206984556.1">
    <property type="nucleotide sequence ID" value="NZ_JAFLQZ010000006.1"/>
</dbReference>
<protein>
    <submittedName>
        <fullName evidence="2">Uncharacterized protein</fullName>
    </submittedName>
</protein>
<organism evidence="2 3">
    <name type="scientific">Hymenobacter telluris</name>
    <dbReference type="NCBI Taxonomy" id="2816474"/>
    <lineage>
        <taxon>Bacteria</taxon>
        <taxon>Pseudomonadati</taxon>
        <taxon>Bacteroidota</taxon>
        <taxon>Cytophagia</taxon>
        <taxon>Cytophagales</taxon>
        <taxon>Hymenobacteraceae</taxon>
        <taxon>Hymenobacter</taxon>
    </lineage>
</organism>
<evidence type="ECO:0000313" key="2">
    <source>
        <dbReference type="EMBL" id="MBO0358630.1"/>
    </source>
</evidence>
<name>A0A939JCR1_9BACT</name>
<dbReference type="Proteomes" id="UP000664144">
    <property type="component" value="Unassembled WGS sequence"/>
</dbReference>
<evidence type="ECO:0000256" key="1">
    <source>
        <dbReference type="SAM" id="MobiDB-lite"/>
    </source>
</evidence>
<reference evidence="2" key="1">
    <citation type="submission" date="2021-03" db="EMBL/GenBank/DDBJ databases">
        <authorList>
            <person name="Kim M.K."/>
        </authorList>
    </citation>
    <scope>NUCLEOTIDE SEQUENCE</scope>
    <source>
        <strain evidence="2">BT186</strain>
    </source>
</reference>
<accession>A0A939JCR1</accession>